<name>A0A511VE90_9BACL</name>
<proteinExistence type="predicted"/>
<accession>A0A511VE90</accession>
<keyword evidence="2" id="KW-1185">Reference proteome</keyword>
<dbReference type="Proteomes" id="UP000321157">
    <property type="component" value="Unassembled WGS sequence"/>
</dbReference>
<protein>
    <submittedName>
        <fullName evidence="1">Uncharacterized protein</fullName>
    </submittedName>
</protein>
<reference evidence="1 2" key="1">
    <citation type="submission" date="2019-07" db="EMBL/GenBank/DDBJ databases">
        <title>Whole genome shotgun sequence of Aneurinibacillus danicus NBRC 102444.</title>
        <authorList>
            <person name="Hosoyama A."/>
            <person name="Uohara A."/>
            <person name="Ohji S."/>
            <person name="Ichikawa N."/>
        </authorList>
    </citation>
    <scope>NUCLEOTIDE SEQUENCE [LARGE SCALE GENOMIC DNA]</scope>
    <source>
        <strain evidence="1 2">NBRC 102444</strain>
    </source>
</reference>
<evidence type="ECO:0000313" key="1">
    <source>
        <dbReference type="EMBL" id="GEN36278.1"/>
    </source>
</evidence>
<dbReference type="RefSeq" id="WP_146811919.1">
    <property type="nucleotide sequence ID" value="NZ_BJXX01000175.1"/>
</dbReference>
<comment type="caution">
    <text evidence="1">The sequence shown here is derived from an EMBL/GenBank/DDBJ whole genome shotgun (WGS) entry which is preliminary data.</text>
</comment>
<evidence type="ECO:0000313" key="2">
    <source>
        <dbReference type="Proteomes" id="UP000321157"/>
    </source>
</evidence>
<sequence>MFESMHGELKTYQLMEEEGITDREMMAVINKRPAPVKTLGQNAKRAEQALETARIYKQIGFVGLEIQTTLNYEPRYQAKQAKAGSQ</sequence>
<dbReference type="AlphaFoldDB" id="A0A511VE90"/>
<gene>
    <name evidence="1" type="ORF">ADA01nite_37380</name>
</gene>
<dbReference type="EMBL" id="BJXX01000175">
    <property type="protein sequence ID" value="GEN36278.1"/>
    <property type="molecule type" value="Genomic_DNA"/>
</dbReference>
<organism evidence="1 2">
    <name type="scientific">Aneurinibacillus danicus</name>
    <dbReference type="NCBI Taxonomy" id="267746"/>
    <lineage>
        <taxon>Bacteria</taxon>
        <taxon>Bacillati</taxon>
        <taxon>Bacillota</taxon>
        <taxon>Bacilli</taxon>
        <taxon>Bacillales</taxon>
        <taxon>Paenibacillaceae</taxon>
        <taxon>Aneurinibacillus group</taxon>
        <taxon>Aneurinibacillus</taxon>
    </lineage>
</organism>
<dbReference type="OrthoDB" id="1797434at2"/>